<dbReference type="AlphaFoldDB" id="A0A9Q9B312"/>
<protein>
    <submittedName>
        <fullName evidence="1">Uncharacterized protein</fullName>
    </submittedName>
</protein>
<evidence type="ECO:0000313" key="2">
    <source>
        <dbReference type="Proteomes" id="UP001056384"/>
    </source>
</evidence>
<reference evidence="1" key="1">
    <citation type="submission" date="2022-06" db="EMBL/GenBank/DDBJ databases">
        <title>Complete genome sequences of two strains of the flax pathogen Septoria linicola.</title>
        <authorList>
            <person name="Lapalu N."/>
            <person name="Simon A."/>
            <person name="Demenou B."/>
            <person name="Paumier D."/>
            <person name="Guillot M.-P."/>
            <person name="Gout L."/>
            <person name="Valade R."/>
        </authorList>
    </citation>
    <scope>NUCLEOTIDE SEQUENCE</scope>
    <source>
        <strain evidence="1">SE15195</strain>
    </source>
</reference>
<keyword evidence="2" id="KW-1185">Reference proteome</keyword>
<dbReference type="Proteomes" id="UP001056384">
    <property type="component" value="Chromosome 7"/>
</dbReference>
<name>A0A9Q9B312_9PEZI</name>
<organism evidence="1 2">
    <name type="scientific">Septoria linicola</name>
    <dbReference type="NCBI Taxonomy" id="215465"/>
    <lineage>
        <taxon>Eukaryota</taxon>
        <taxon>Fungi</taxon>
        <taxon>Dikarya</taxon>
        <taxon>Ascomycota</taxon>
        <taxon>Pezizomycotina</taxon>
        <taxon>Dothideomycetes</taxon>
        <taxon>Dothideomycetidae</taxon>
        <taxon>Mycosphaerellales</taxon>
        <taxon>Mycosphaerellaceae</taxon>
        <taxon>Septoria</taxon>
    </lineage>
</organism>
<dbReference type="OrthoDB" id="3650757at2759"/>
<dbReference type="EMBL" id="CP099424">
    <property type="protein sequence ID" value="USW55421.1"/>
    <property type="molecule type" value="Genomic_DNA"/>
</dbReference>
<evidence type="ECO:0000313" key="1">
    <source>
        <dbReference type="EMBL" id="USW55421.1"/>
    </source>
</evidence>
<sequence>MESQTQPSTSNFFTMLPAEMRNMIYALAFTPGDCEMDKKTDLLKAVPPNREQLLVSRQTYIEAWVHYEKATKAYWAEGKFIISVDNEMPGSFVAHELEHMLPSGALEHIKNLTLVQHNNGWQHTFTKLDAPGIWRDDFDRTPCIEQHSLPRSLGNPFSYFLAVYRIRKRLDVMESASASTLEVAMELVKDPGTLQWQIAEILDRDIW</sequence>
<gene>
    <name evidence="1" type="ORF">Slin15195_G087400</name>
</gene>
<proteinExistence type="predicted"/>
<accession>A0A9Q9B312</accession>